<reference evidence="1 2" key="1">
    <citation type="submission" date="2020-04" db="EMBL/GenBank/DDBJ databases">
        <authorList>
            <person name="Klaysubun C."/>
            <person name="Duangmal K."/>
            <person name="Lipun K."/>
        </authorList>
    </citation>
    <scope>NUCLEOTIDE SEQUENCE [LARGE SCALE GENOMIC DNA]</scope>
    <source>
        <strain evidence="1 2">K10HN5</strain>
    </source>
</reference>
<keyword evidence="2" id="KW-1185">Reference proteome</keyword>
<proteinExistence type="predicted"/>
<dbReference type="RefSeq" id="WP_169380859.1">
    <property type="nucleotide sequence ID" value="NZ_JAAXLA010000012.1"/>
</dbReference>
<protein>
    <recommendedName>
        <fullName evidence="3">HEAT repeat domain-containing protein</fullName>
    </recommendedName>
</protein>
<evidence type="ECO:0000313" key="2">
    <source>
        <dbReference type="Proteomes" id="UP000820669"/>
    </source>
</evidence>
<evidence type="ECO:0000313" key="1">
    <source>
        <dbReference type="EMBL" id="NMH97407.1"/>
    </source>
</evidence>
<sequence>MSADVARRVLGTSLSAPVDARLQAALRRLARVCDLAATTDETAPSWDAVVWHHGAQPPPGVPLVVWVAALRPDREPARSAAALLAPEIIPDERCVVLGRYPEYPQARPVLPFTRRRIRLARRLAGPACAGVVAGSWRWDGAEVPAGVEDAAAGLACSVIATDPVGALRALAWAAPTVTDPATAAALGAVDGEQVRVAGDAQGRRAAAAQLAGDERTAAALSWAGRRLYERRWSAEGVIERLPRSRGPADAADGLARALDALHTPADSAVRSRARDAVAALRGLP</sequence>
<dbReference type="Proteomes" id="UP000820669">
    <property type="component" value="Unassembled WGS sequence"/>
</dbReference>
<accession>A0ABX1SA21</accession>
<organism evidence="1 2">
    <name type="scientific">Pseudonocardia acidicola</name>
    <dbReference type="NCBI Taxonomy" id="2724939"/>
    <lineage>
        <taxon>Bacteria</taxon>
        <taxon>Bacillati</taxon>
        <taxon>Actinomycetota</taxon>
        <taxon>Actinomycetes</taxon>
        <taxon>Pseudonocardiales</taxon>
        <taxon>Pseudonocardiaceae</taxon>
        <taxon>Pseudonocardia</taxon>
    </lineage>
</organism>
<dbReference type="EMBL" id="JAAXLA010000012">
    <property type="protein sequence ID" value="NMH97407.1"/>
    <property type="molecule type" value="Genomic_DNA"/>
</dbReference>
<gene>
    <name evidence="1" type="ORF">HF526_08805</name>
</gene>
<evidence type="ECO:0008006" key="3">
    <source>
        <dbReference type="Google" id="ProtNLM"/>
    </source>
</evidence>
<comment type="caution">
    <text evidence="1">The sequence shown here is derived from an EMBL/GenBank/DDBJ whole genome shotgun (WGS) entry which is preliminary data.</text>
</comment>
<name>A0ABX1SA21_9PSEU</name>